<evidence type="ECO:0000313" key="2">
    <source>
        <dbReference type="EMBL" id="TDC85578.1"/>
    </source>
</evidence>
<keyword evidence="3" id="KW-1185">Reference proteome</keyword>
<reference evidence="2 3" key="1">
    <citation type="submission" date="2019-03" db="EMBL/GenBank/DDBJ databases">
        <title>Draft genome sequences of novel Actinobacteria.</title>
        <authorList>
            <person name="Sahin N."/>
            <person name="Ay H."/>
            <person name="Saygin H."/>
        </authorList>
    </citation>
    <scope>NUCLEOTIDE SEQUENCE [LARGE SCALE GENOMIC DNA]</scope>
    <source>
        <strain evidence="2 3">KC310</strain>
    </source>
</reference>
<dbReference type="AlphaFoldDB" id="A0A4R4U2W2"/>
<organism evidence="2 3">
    <name type="scientific">Nonomuraea deserti</name>
    <dbReference type="NCBI Taxonomy" id="1848322"/>
    <lineage>
        <taxon>Bacteria</taxon>
        <taxon>Bacillati</taxon>
        <taxon>Actinomycetota</taxon>
        <taxon>Actinomycetes</taxon>
        <taxon>Streptosporangiales</taxon>
        <taxon>Streptosporangiaceae</taxon>
        <taxon>Nonomuraea</taxon>
    </lineage>
</organism>
<name>A0A4R4U2W2_9ACTN</name>
<dbReference type="Proteomes" id="UP000295258">
    <property type="component" value="Unassembled WGS sequence"/>
</dbReference>
<proteinExistence type="predicted"/>
<dbReference type="SUPFAM" id="SSF54427">
    <property type="entry name" value="NTF2-like"/>
    <property type="match status" value="1"/>
</dbReference>
<feature type="domain" description="SnoaL-like" evidence="1">
    <location>
        <begin position="16"/>
        <end position="116"/>
    </location>
</feature>
<dbReference type="Pfam" id="PF12680">
    <property type="entry name" value="SnoaL_2"/>
    <property type="match status" value="1"/>
</dbReference>
<accession>A0A4R4U2W2</accession>
<dbReference type="EMBL" id="SMKO01000313">
    <property type="protein sequence ID" value="TDC85578.1"/>
    <property type="molecule type" value="Genomic_DNA"/>
</dbReference>
<comment type="caution">
    <text evidence="2">The sequence shown here is derived from an EMBL/GenBank/DDBJ whole genome shotgun (WGS) entry which is preliminary data.</text>
</comment>
<protein>
    <submittedName>
        <fullName evidence="2">DUF4440 domain-containing protein</fullName>
    </submittedName>
</protein>
<sequence length="136" mass="14744">MTDAEREVIRLHRVIEAWLTGTADRADFVSFTGALAPDFTLAGPDGVAMTREKVRAWVEGSHGSAPDLRITIRDVRVVADSGDLVVATYEEWHGTAAGGHAPSPAARGRRATVVFRRGPGLRWLHLHETWLAAPPG</sequence>
<dbReference type="InterPro" id="IPR016918">
    <property type="entry name" value="UCP029394"/>
</dbReference>
<evidence type="ECO:0000259" key="1">
    <source>
        <dbReference type="Pfam" id="PF12680"/>
    </source>
</evidence>
<dbReference type="RefSeq" id="WP_132606606.1">
    <property type="nucleotide sequence ID" value="NZ_SMKO01000313.1"/>
</dbReference>
<evidence type="ECO:0000313" key="3">
    <source>
        <dbReference type="Proteomes" id="UP000295258"/>
    </source>
</evidence>
<dbReference type="InterPro" id="IPR037401">
    <property type="entry name" value="SnoaL-like"/>
</dbReference>
<dbReference type="Gene3D" id="3.10.450.50">
    <property type="match status" value="1"/>
</dbReference>
<dbReference type="PIRSF" id="PIRSF029394">
    <property type="entry name" value="UCP029394"/>
    <property type="match status" value="1"/>
</dbReference>
<gene>
    <name evidence="2" type="ORF">E1292_48725</name>
</gene>
<dbReference type="InterPro" id="IPR032710">
    <property type="entry name" value="NTF2-like_dom_sf"/>
</dbReference>